<dbReference type="RefSeq" id="WP_131943181.1">
    <property type="nucleotide sequence ID" value="NZ_BAAAMX010000050.1"/>
</dbReference>
<proteinExistence type="predicted"/>
<protein>
    <submittedName>
        <fullName evidence="1">Uncharacterized protein</fullName>
    </submittedName>
</protein>
<dbReference type="Proteomes" id="UP000295431">
    <property type="component" value="Unassembled WGS sequence"/>
</dbReference>
<dbReference type="AlphaFoldDB" id="A0A4R4NLH4"/>
<sequence>MAQELRDAADYPHKMPSVRSLRRYIERWEKGEVVRVTERYRILYTRAFGMSDDELFEDGPQPPPAPNPNEGDVEAIRGMLAALMASDRQFGGTRIRRQATEYLTDVIEPRLRGHASDPLRRRLFAVSTEFTLRVSAMNLDTDRPDTSLTLLGRAASMANESGDPSLTAWVLSRRGEHEMHQATLARRPAQKAGYVDQALAYTEGAVGIARAVPPLGRAFLTTKAALAWSLTGNRARTQRILGDVWDAYERTGTTTEPSWINAYGVGHLRHEEARCYVNLGMGRHAIRSAEQSLATRTEPRPRAFTLGVLSIAHAQNLNIEQACAYGHELLALAAEISSRRVCLRVTEVLDALRPHQDQPAVTELYEAARPVLARCAR</sequence>
<evidence type="ECO:0000313" key="1">
    <source>
        <dbReference type="EMBL" id="TDC10278.1"/>
    </source>
</evidence>
<accession>A0A4R4NLH4</accession>
<name>A0A4R4NLH4_9ACTN</name>
<dbReference type="EMBL" id="SMJW01000179">
    <property type="protein sequence ID" value="TDC10278.1"/>
    <property type="molecule type" value="Genomic_DNA"/>
</dbReference>
<dbReference type="InterPro" id="IPR011990">
    <property type="entry name" value="TPR-like_helical_dom_sf"/>
</dbReference>
<gene>
    <name evidence="1" type="ORF">E1284_28195</name>
</gene>
<comment type="caution">
    <text evidence="1">The sequence shown here is derived from an EMBL/GenBank/DDBJ whole genome shotgun (WGS) entry which is preliminary data.</text>
</comment>
<keyword evidence="2" id="KW-1185">Reference proteome</keyword>
<dbReference type="OrthoDB" id="3213425at2"/>
<reference evidence="1 2" key="1">
    <citation type="submission" date="2019-03" db="EMBL/GenBank/DDBJ databases">
        <title>Draft genome sequences of novel Actinobacteria.</title>
        <authorList>
            <person name="Sahin N."/>
            <person name="Ay H."/>
            <person name="Saygin H."/>
        </authorList>
    </citation>
    <scope>NUCLEOTIDE SEQUENCE [LARGE SCALE GENOMIC DNA]</scope>
    <source>
        <strain evidence="1 2">DSM 45347</strain>
    </source>
</reference>
<evidence type="ECO:0000313" key="2">
    <source>
        <dbReference type="Proteomes" id="UP000295431"/>
    </source>
</evidence>
<organism evidence="1 2">
    <name type="scientific">Actinomadura bangladeshensis</name>
    <dbReference type="NCBI Taxonomy" id="453573"/>
    <lineage>
        <taxon>Bacteria</taxon>
        <taxon>Bacillati</taxon>
        <taxon>Actinomycetota</taxon>
        <taxon>Actinomycetes</taxon>
        <taxon>Streptosporangiales</taxon>
        <taxon>Thermomonosporaceae</taxon>
        <taxon>Actinomadura</taxon>
    </lineage>
</organism>
<dbReference type="Gene3D" id="1.25.40.10">
    <property type="entry name" value="Tetratricopeptide repeat domain"/>
    <property type="match status" value="1"/>
</dbReference>